<sequence length="264" mass="30372">MNTVLNIDTSRTEASIYNLIDVVDKELLSAPKGYIRLESSKGYPRYYYYKNRSETSGKYLSADNIGFIASICQRDYYIKLLKKLKDLINRYQRGIHFDIYVEIDSVYYSFNPGKRSLIKPIVPDIESFIDEWHLQHPGSLNTFPIENGVYTNNGELVRSKSEKIIADRLLDYGIPYAYEPSLIIDGLIKYPDFLVLNKTTRETLIWEHLGLADSLDYNSNNLSKLALYEANGHLVGKNVITSFESTNYPLSTKLIDSKINDYLT</sequence>
<name>A0A285RVE1_9FIRM</name>
<dbReference type="EMBL" id="OBMR01000004">
    <property type="protein sequence ID" value="SOB98369.1"/>
    <property type="molecule type" value="Genomic_DNA"/>
</dbReference>
<gene>
    <name evidence="1" type="ORF">SAMN02910411_1426</name>
</gene>
<organism evidence="1 2">
    <name type="scientific">Pseudobutyrivibrio ruminis DSM 9787</name>
    <dbReference type="NCBI Taxonomy" id="1123011"/>
    <lineage>
        <taxon>Bacteria</taxon>
        <taxon>Bacillati</taxon>
        <taxon>Bacillota</taxon>
        <taxon>Clostridia</taxon>
        <taxon>Lachnospirales</taxon>
        <taxon>Lachnospiraceae</taxon>
        <taxon>Pseudobutyrivibrio</taxon>
    </lineage>
</organism>
<dbReference type="RefSeq" id="WP_097075965.1">
    <property type="nucleotide sequence ID" value="NZ_OBMR01000004.1"/>
</dbReference>
<dbReference type="AlphaFoldDB" id="A0A285RVE1"/>
<accession>A0A285RVE1</accession>
<proteinExistence type="predicted"/>
<evidence type="ECO:0000313" key="1">
    <source>
        <dbReference type="EMBL" id="SOB98369.1"/>
    </source>
</evidence>
<protein>
    <submittedName>
        <fullName evidence="1">Uncharacterized protein</fullName>
    </submittedName>
</protein>
<dbReference type="Proteomes" id="UP000219563">
    <property type="component" value="Unassembled WGS sequence"/>
</dbReference>
<evidence type="ECO:0000313" key="2">
    <source>
        <dbReference type="Proteomes" id="UP000219563"/>
    </source>
</evidence>
<reference evidence="1 2" key="1">
    <citation type="submission" date="2017-08" db="EMBL/GenBank/DDBJ databases">
        <authorList>
            <person name="de Groot N.N."/>
        </authorList>
    </citation>
    <scope>NUCLEOTIDE SEQUENCE [LARGE SCALE GENOMIC DNA]</scope>
    <source>
        <strain evidence="1 2">DSM 9787</strain>
    </source>
</reference>